<dbReference type="EMBL" id="BBMR01000007">
    <property type="protein sequence ID" value="GAL21074.1"/>
    <property type="molecule type" value="Genomic_DNA"/>
</dbReference>
<sequence>MFGQGHELSSHLLALALLSRLPWLAFTPRFLAEATQNF</sequence>
<dbReference type="Proteomes" id="UP000029228">
    <property type="component" value="Unassembled WGS sequence"/>
</dbReference>
<comment type="caution">
    <text evidence="1">The sequence shown here is derived from an EMBL/GenBank/DDBJ whole genome shotgun (WGS) entry which is preliminary data.</text>
</comment>
<evidence type="ECO:0000313" key="1">
    <source>
        <dbReference type="EMBL" id="GAL21074.1"/>
    </source>
</evidence>
<accession>A0A090S3K6</accession>
<dbReference type="AlphaFoldDB" id="A0A090S3K6"/>
<keyword evidence="2" id="KW-1185">Reference proteome</keyword>
<name>A0A090S3K6_9VIBR</name>
<reference evidence="1 2" key="1">
    <citation type="submission" date="2014-09" db="EMBL/GenBank/DDBJ databases">
        <title>Vibrio maritimus JCM 19235. (C45) whole genome shotgun sequence.</title>
        <authorList>
            <person name="Sawabe T."/>
            <person name="Meirelles P."/>
            <person name="Nakanishi M."/>
            <person name="Sayaka M."/>
            <person name="Hattori M."/>
            <person name="Ohkuma M."/>
        </authorList>
    </citation>
    <scope>NUCLEOTIDE SEQUENCE [LARGE SCALE GENOMIC DNA]</scope>
    <source>
        <strain evidence="2">JCM19235</strain>
    </source>
</reference>
<gene>
    <name evidence="1" type="ORF">JCM19235_349</name>
</gene>
<dbReference type="STRING" id="990268.JCM19235_349"/>
<evidence type="ECO:0000313" key="2">
    <source>
        <dbReference type="Proteomes" id="UP000029228"/>
    </source>
</evidence>
<organism evidence="1 2">
    <name type="scientific">Vibrio maritimus</name>
    <dbReference type="NCBI Taxonomy" id="990268"/>
    <lineage>
        <taxon>Bacteria</taxon>
        <taxon>Pseudomonadati</taxon>
        <taxon>Pseudomonadota</taxon>
        <taxon>Gammaproteobacteria</taxon>
        <taxon>Vibrionales</taxon>
        <taxon>Vibrionaceae</taxon>
        <taxon>Vibrio</taxon>
    </lineage>
</organism>
<proteinExistence type="predicted"/>
<protein>
    <submittedName>
        <fullName evidence="1">Uncharacterized protein</fullName>
    </submittedName>
</protein>